<gene>
    <name evidence="2" type="ORF">RM863_23230</name>
</gene>
<proteinExistence type="predicted"/>
<evidence type="ECO:0000259" key="1">
    <source>
        <dbReference type="SMART" id="SM00507"/>
    </source>
</evidence>
<dbReference type="EMBL" id="JAVRFF010000026">
    <property type="protein sequence ID" value="MDT0475042.1"/>
    <property type="molecule type" value="Genomic_DNA"/>
</dbReference>
<keyword evidence="2" id="KW-0540">Nuclease</keyword>
<keyword evidence="2" id="KW-0378">Hydrolase</keyword>
<keyword evidence="3" id="KW-1185">Reference proteome</keyword>
<dbReference type="InterPro" id="IPR052892">
    <property type="entry name" value="NA-targeting_endonuclease"/>
</dbReference>
<dbReference type="PANTHER" id="PTHR33877">
    <property type="entry name" value="SLL1193 PROTEIN"/>
    <property type="match status" value="1"/>
</dbReference>
<dbReference type="InterPro" id="IPR002711">
    <property type="entry name" value="HNH"/>
</dbReference>
<name>A0ABU2UP29_9ACTN</name>
<comment type="caution">
    <text evidence="2">The sequence shown here is derived from an EMBL/GenBank/DDBJ whole genome shotgun (WGS) entry which is preliminary data.</text>
</comment>
<organism evidence="2 3">
    <name type="scientific">Streptomyces hintoniae</name>
    <dbReference type="NCBI Taxonomy" id="3075521"/>
    <lineage>
        <taxon>Bacteria</taxon>
        <taxon>Bacillati</taxon>
        <taxon>Actinomycetota</taxon>
        <taxon>Actinomycetes</taxon>
        <taxon>Kitasatosporales</taxon>
        <taxon>Streptomycetaceae</taxon>
        <taxon>Streptomyces</taxon>
    </lineage>
</organism>
<dbReference type="CDD" id="cd00085">
    <property type="entry name" value="HNHc"/>
    <property type="match status" value="1"/>
</dbReference>
<accession>A0ABU2UP29</accession>
<dbReference type="Proteomes" id="UP001180489">
    <property type="component" value="Unassembled WGS sequence"/>
</dbReference>
<evidence type="ECO:0000313" key="2">
    <source>
        <dbReference type="EMBL" id="MDT0475042.1"/>
    </source>
</evidence>
<sequence length="128" mass="14668">MPNKPHGDVRRRRKRQVAYVFRHRCAYCRRRFASLDAATLDHIVPRSVWHTWSASALALACFDCNHRKADRFPLSIALLMLRQIDANRPAISPTVLPLLARLAHANRSTCHLPESTRTCSIRSERTAV</sequence>
<protein>
    <submittedName>
        <fullName evidence="2">HNH endonuclease signature motif containing protein</fullName>
    </submittedName>
</protein>
<dbReference type="RefSeq" id="WP_311636246.1">
    <property type="nucleotide sequence ID" value="NZ_JAVRFF010000026.1"/>
</dbReference>
<dbReference type="Pfam" id="PF01844">
    <property type="entry name" value="HNH"/>
    <property type="match status" value="1"/>
</dbReference>
<evidence type="ECO:0000313" key="3">
    <source>
        <dbReference type="Proteomes" id="UP001180489"/>
    </source>
</evidence>
<feature type="domain" description="HNH nuclease" evidence="1">
    <location>
        <begin position="14"/>
        <end position="66"/>
    </location>
</feature>
<dbReference type="Gene3D" id="1.10.30.50">
    <property type="match status" value="1"/>
</dbReference>
<keyword evidence="2" id="KW-0255">Endonuclease</keyword>
<dbReference type="PANTHER" id="PTHR33877:SF2">
    <property type="entry name" value="OS07G0170200 PROTEIN"/>
    <property type="match status" value="1"/>
</dbReference>
<reference evidence="2" key="1">
    <citation type="submission" date="2024-05" db="EMBL/GenBank/DDBJ databases">
        <title>30 novel species of actinomycetes from the DSMZ collection.</title>
        <authorList>
            <person name="Nouioui I."/>
        </authorList>
    </citation>
    <scope>NUCLEOTIDE SEQUENCE</scope>
    <source>
        <strain evidence="2">DSM 41014</strain>
    </source>
</reference>
<dbReference type="InterPro" id="IPR003615">
    <property type="entry name" value="HNH_nuc"/>
</dbReference>
<dbReference type="GO" id="GO:0004519">
    <property type="term" value="F:endonuclease activity"/>
    <property type="evidence" value="ECO:0007669"/>
    <property type="project" value="UniProtKB-KW"/>
</dbReference>
<dbReference type="SMART" id="SM00507">
    <property type="entry name" value="HNHc"/>
    <property type="match status" value="1"/>
</dbReference>